<dbReference type="EMBL" id="JACXVP010000001">
    <property type="protein sequence ID" value="KAG5630236.1"/>
    <property type="molecule type" value="Genomic_DNA"/>
</dbReference>
<keyword evidence="2" id="KW-1185">Reference proteome</keyword>
<name>A0A9J6B0P4_SOLCO</name>
<gene>
    <name evidence="1" type="ORF">H5410_001953</name>
</gene>
<accession>A0A9J6B0P4</accession>
<sequence length="122" mass="14194">MLWKMFSPKELGKGKMVQDIQVSLKKAVTDDKAEEFLKNTKAPDYSVVEQLKKILAQISLLSLLLHLKEHRRVLTKILNETHVSKETMENHLEKMANHIFESNTIISLMMSFPWKELDTTEL</sequence>
<evidence type="ECO:0000313" key="2">
    <source>
        <dbReference type="Proteomes" id="UP000824120"/>
    </source>
</evidence>
<protein>
    <submittedName>
        <fullName evidence="1">Uncharacterized protein</fullName>
    </submittedName>
</protein>
<proteinExistence type="predicted"/>
<evidence type="ECO:0000313" key="1">
    <source>
        <dbReference type="EMBL" id="KAG5630236.1"/>
    </source>
</evidence>
<dbReference type="Proteomes" id="UP000824120">
    <property type="component" value="Chromosome 1"/>
</dbReference>
<comment type="caution">
    <text evidence="1">The sequence shown here is derived from an EMBL/GenBank/DDBJ whole genome shotgun (WGS) entry which is preliminary data.</text>
</comment>
<organism evidence="1 2">
    <name type="scientific">Solanum commersonii</name>
    <name type="common">Commerson's wild potato</name>
    <name type="synonym">Commerson's nightshade</name>
    <dbReference type="NCBI Taxonomy" id="4109"/>
    <lineage>
        <taxon>Eukaryota</taxon>
        <taxon>Viridiplantae</taxon>
        <taxon>Streptophyta</taxon>
        <taxon>Embryophyta</taxon>
        <taxon>Tracheophyta</taxon>
        <taxon>Spermatophyta</taxon>
        <taxon>Magnoliopsida</taxon>
        <taxon>eudicotyledons</taxon>
        <taxon>Gunneridae</taxon>
        <taxon>Pentapetalae</taxon>
        <taxon>asterids</taxon>
        <taxon>lamiids</taxon>
        <taxon>Solanales</taxon>
        <taxon>Solanaceae</taxon>
        <taxon>Solanoideae</taxon>
        <taxon>Solaneae</taxon>
        <taxon>Solanum</taxon>
    </lineage>
</organism>
<dbReference type="PANTHER" id="PTHR32108">
    <property type="entry name" value="DNA-DIRECTED RNA POLYMERASE SUBUNIT ALPHA"/>
    <property type="match status" value="1"/>
</dbReference>
<reference evidence="1 2" key="1">
    <citation type="submission" date="2020-09" db="EMBL/GenBank/DDBJ databases">
        <title>De no assembly of potato wild relative species, Solanum commersonii.</title>
        <authorList>
            <person name="Cho K."/>
        </authorList>
    </citation>
    <scope>NUCLEOTIDE SEQUENCE [LARGE SCALE GENOMIC DNA]</scope>
    <source>
        <strain evidence="1">LZ3.2</strain>
        <tissue evidence="1">Leaf</tissue>
    </source>
</reference>
<dbReference type="AlphaFoldDB" id="A0A9J6B0P4"/>
<dbReference type="PANTHER" id="PTHR32108:SF9">
    <property type="entry name" value="REVERSE TRANSCRIPTASE RNASE H-LIKE DOMAIN-CONTAINING PROTEIN"/>
    <property type="match status" value="1"/>
</dbReference>